<gene>
    <name evidence="17 21" type="primary">aroB</name>
    <name evidence="21" type="ORF">P6P90_02005</name>
</gene>
<feature type="binding site" evidence="17">
    <location>
        <position position="261"/>
    </location>
    <ligand>
        <name>Zn(2+)</name>
        <dbReference type="ChEBI" id="CHEBI:29105"/>
    </ligand>
</feature>
<evidence type="ECO:0000313" key="21">
    <source>
        <dbReference type="EMBL" id="MDG5752775.1"/>
    </source>
</evidence>
<evidence type="ECO:0000256" key="10">
    <source>
        <dbReference type="ARBA" id="ARBA00022723"/>
    </source>
</evidence>
<dbReference type="NCBIfam" id="TIGR01357">
    <property type="entry name" value="aroB"/>
    <property type="match status" value="1"/>
</dbReference>
<dbReference type="Pfam" id="PF24621">
    <property type="entry name" value="DHQS_C"/>
    <property type="match status" value="1"/>
</dbReference>
<feature type="binding site" evidence="17">
    <location>
        <position position="148"/>
    </location>
    <ligand>
        <name>NAD(+)</name>
        <dbReference type="ChEBI" id="CHEBI:57540"/>
    </ligand>
</feature>
<keyword evidence="15 17" id="KW-0456">Lyase</keyword>
<keyword evidence="18" id="KW-0812">Transmembrane</keyword>
<keyword evidence="8 17" id="KW-0963">Cytoplasm</keyword>
<evidence type="ECO:0000256" key="13">
    <source>
        <dbReference type="ARBA" id="ARBA00023027"/>
    </source>
</evidence>
<keyword evidence="14 17" id="KW-0057">Aromatic amino acid biosynthesis</keyword>
<feature type="binding site" evidence="17">
    <location>
        <begin position="127"/>
        <end position="128"/>
    </location>
    <ligand>
        <name>NAD(+)</name>
        <dbReference type="ChEBI" id="CHEBI:57540"/>
    </ligand>
</feature>
<keyword evidence="12 17" id="KW-0862">Zinc</keyword>
<comment type="caution">
    <text evidence="21">The sequence shown here is derived from an EMBL/GenBank/DDBJ whole genome shotgun (WGS) entry which is preliminary data.</text>
</comment>
<dbReference type="PIRSF" id="PIRSF001455">
    <property type="entry name" value="DHQ_synth"/>
    <property type="match status" value="1"/>
</dbReference>
<feature type="binding site" evidence="17">
    <location>
        <position position="181"/>
    </location>
    <ligand>
        <name>Zn(2+)</name>
        <dbReference type="ChEBI" id="CHEBI:29105"/>
    </ligand>
</feature>
<keyword evidence="9 17" id="KW-0028">Amino-acid biosynthesis</keyword>
<comment type="similarity">
    <text evidence="5 17">Belongs to the sugar phosphate cyclases superfamily. Dehydroquinate synthase family.</text>
</comment>
<comment type="pathway">
    <text evidence="4 17">Metabolic intermediate biosynthesis; chorismate biosynthesis; chorismate from D-erythrose 4-phosphate and phosphoenolpyruvate: step 2/7.</text>
</comment>
<dbReference type="SUPFAM" id="SSF56796">
    <property type="entry name" value="Dehydroquinate synthase-like"/>
    <property type="match status" value="1"/>
</dbReference>
<keyword evidence="22" id="KW-1185">Reference proteome</keyword>
<keyword evidence="18" id="KW-1133">Transmembrane helix</keyword>
<comment type="cofactor">
    <cofactor evidence="17">
        <name>Co(2+)</name>
        <dbReference type="ChEBI" id="CHEBI:48828"/>
    </cofactor>
    <cofactor evidence="17">
        <name>Zn(2+)</name>
        <dbReference type="ChEBI" id="CHEBI:29105"/>
    </cofactor>
    <text evidence="17">Binds 1 divalent metal cation per subunit. Can use either Co(2+) or Zn(2+).</text>
</comment>
<dbReference type="InterPro" id="IPR030960">
    <property type="entry name" value="DHQS/DOIS_N"/>
</dbReference>
<keyword evidence="10 17" id="KW-0479">Metal-binding</keyword>
<evidence type="ECO:0000256" key="8">
    <source>
        <dbReference type="ARBA" id="ARBA00022490"/>
    </source>
</evidence>
<dbReference type="InterPro" id="IPR030963">
    <property type="entry name" value="DHQ_synth_fam"/>
</dbReference>
<evidence type="ECO:0000256" key="3">
    <source>
        <dbReference type="ARBA" id="ARBA00004496"/>
    </source>
</evidence>
<dbReference type="PANTHER" id="PTHR43622">
    <property type="entry name" value="3-DEHYDROQUINATE SYNTHASE"/>
    <property type="match status" value="1"/>
</dbReference>
<dbReference type="Gene3D" id="1.20.1090.10">
    <property type="entry name" value="Dehydroquinate synthase-like - alpha domain"/>
    <property type="match status" value="1"/>
</dbReference>
<comment type="subcellular location">
    <subcellularLocation>
        <location evidence="3 17">Cytoplasm</location>
    </subcellularLocation>
</comment>
<dbReference type="InterPro" id="IPR056179">
    <property type="entry name" value="DHQS_C"/>
</dbReference>
<evidence type="ECO:0000256" key="17">
    <source>
        <dbReference type="HAMAP-Rule" id="MF_00110"/>
    </source>
</evidence>
<keyword evidence="11 17" id="KW-0547">Nucleotide-binding</keyword>
<dbReference type="EC" id="4.2.3.4" evidence="6 17"/>
<feature type="binding site" evidence="17">
    <location>
        <begin position="103"/>
        <end position="107"/>
    </location>
    <ligand>
        <name>NAD(+)</name>
        <dbReference type="ChEBI" id="CHEBI:57540"/>
    </ligand>
</feature>
<comment type="cofactor">
    <cofactor evidence="2 17">
        <name>NAD(+)</name>
        <dbReference type="ChEBI" id="CHEBI:57540"/>
    </cofactor>
</comment>
<evidence type="ECO:0000256" key="6">
    <source>
        <dbReference type="ARBA" id="ARBA00013031"/>
    </source>
</evidence>
<evidence type="ECO:0000256" key="9">
    <source>
        <dbReference type="ARBA" id="ARBA00022605"/>
    </source>
</evidence>
<dbReference type="GO" id="GO:0003856">
    <property type="term" value="F:3-dehydroquinate synthase activity"/>
    <property type="evidence" value="ECO:0007669"/>
    <property type="project" value="UniProtKB-EC"/>
</dbReference>
<feature type="binding site" evidence="17">
    <location>
        <position position="139"/>
    </location>
    <ligand>
        <name>NAD(+)</name>
        <dbReference type="ChEBI" id="CHEBI:57540"/>
    </ligand>
</feature>
<evidence type="ECO:0000256" key="2">
    <source>
        <dbReference type="ARBA" id="ARBA00001911"/>
    </source>
</evidence>
<name>A0ABT6H098_9BACI</name>
<evidence type="ECO:0000259" key="20">
    <source>
        <dbReference type="Pfam" id="PF24621"/>
    </source>
</evidence>
<evidence type="ECO:0000256" key="16">
    <source>
        <dbReference type="ARBA" id="ARBA00023285"/>
    </source>
</evidence>
<keyword evidence="16 17" id="KW-0170">Cobalt</keyword>
<dbReference type="EMBL" id="JARULN010000001">
    <property type="protein sequence ID" value="MDG5752775.1"/>
    <property type="molecule type" value="Genomic_DNA"/>
</dbReference>
<proteinExistence type="inferred from homology"/>
<evidence type="ECO:0000256" key="12">
    <source>
        <dbReference type="ARBA" id="ARBA00022833"/>
    </source>
</evidence>
<organism evidence="21 22">
    <name type="scientific">Ectobacillus antri</name>
    <dbReference type="NCBI Taxonomy" id="2486280"/>
    <lineage>
        <taxon>Bacteria</taxon>
        <taxon>Bacillati</taxon>
        <taxon>Bacillota</taxon>
        <taxon>Bacilli</taxon>
        <taxon>Bacillales</taxon>
        <taxon>Bacillaceae</taxon>
        <taxon>Ectobacillus</taxon>
    </lineage>
</organism>
<evidence type="ECO:0000256" key="4">
    <source>
        <dbReference type="ARBA" id="ARBA00004661"/>
    </source>
</evidence>
<evidence type="ECO:0000256" key="7">
    <source>
        <dbReference type="ARBA" id="ARBA00017684"/>
    </source>
</evidence>
<sequence length="359" mass="40196">MLYIETKSKRYPLYLGEEGLTALRSIYQQLQPKPSSVLVISDSVIAPLYMKQVTEALADADIHTYVIPSGEKEKSFENYYAVQTYALEKGMDRRSVIIALGGGVIGDLAGFVAATFMRGIRFIQMPTTLLAHDSAVGGKVAINHPIGKNMIGAFYQPEAVIYHIPFLYTLPEEEWRSGYAEVIKHGVIGDAHLYDWLQKEILSLEDLRGEKLQYALQRAIAVKAKIVAADETESGVRAYLNFGHTLGHAIEAELGYGRMTHGDAVAVGMRFAHLLSERIYGIELARKEFEKWLLGYRYPKLPPELNIERLLLRMKQDKKAELGVIRMVLLKGIADVCVEEVPDVVVLDTLAQFAQTEHL</sequence>
<keyword evidence="13 17" id="KW-0520">NAD</keyword>
<dbReference type="Gene3D" id="3.40.50.1970">
    <property type="match status" value="1"/>
</dbReference>
<evidence type="ECO:0000256" key="18">
    <source>
        <dbReference type="SAM" id="Phobius"/>
    </source>
</evidence>
<evidence type="ECO:0000256" key="1">
    <source>
        <dbReference type="ARBA" id="ARBA00001393"/>
    </source>
</evidence>
<feature type="binding site" evidence="17">
    <location>
        <begin position="69"/>
        <end position="74"/>
    </location>
    <ligand>
        <name>NAD(+)</name>
        <dbReference type="ChEBI" id="CHEBI:57540"/>
    </ligand>
</feature>
<evidence type="ECO:0000259" key="19">
    <source>
        <dbReference type="Pfam" id="PF01761"/>
    </source>
</evidence>
<evidence type="ECO:0000256" key="14">
    <source>
        <dbReference type="ARBA" id="ARBA00023141"/>
    </source>
</evidence>
<feature type="domain" description="3-dehydroquinate synthase N-terminal" evidence="19">
    <location>
        <begin position="65"/>
        <end position="176"/>
    </location>
</feature>
<evidence type="ECO:0000256" key="5">
    <source>
        <dbReference type="ARBA" id="ARBA00005412"/>
    </source>
</evidence>
<dbReference type="Proteomes" id="UP001218246">
    <property type="component" value="Unassembled WGS sequence"/>
</dbReference>
<keyword evidence="18" id="KW-0472">Membrane</keyword>
<evidence type="ECO:0000313" key="22">
    <source>
        <dbReference type="Proteomes" id="UP001218246"/>
    </source>
</evidence>
<feature type="domain" description="3-dehydroquinate synthase C-terminal" evidence="20">
    <location>
        <begin position="178"/>
        <end position="320"/>
    </location>
</feature>
<dbReference type="HAMAP" id="MF_00110">
    <property type="entry name" value="DHQ_synthase"/>
    <property type="match status" value="1"/>
</dbReference>
<reference evidence="21 22" key="1">
    <citation type="submission" date="2023-04" db="EMBL/GenBank/DDBJ databases">
        <title>Ectobacillus antri isolated from activated sludge.</title>
        <authorList>
            <person name="Yan P."/>
            <person name="Liu X."/>
        </authorList>
    </citation>
    <scope>NUCLEOTIDE SEQUENCE [LARGE SCALE GENOMIC DNA]</scope>
    <source>
        <strain evidence="21 22">C18H</strain>
    </source>
</reference>
<dbReference type="Pfam" id="PF01761">
    <property type="entry name" value="DHQ_synthase"/>
    <property type="match status" value="1"/>
</dbReference>
<comment type="catalytic activity">
    <reaction evidence="1 17">
        <text>7-phospho-2-dehydro-3-deoxy-D-arabino-heptonate = 3-dehydroquinate + phosphate</text>
        <dbReference type="Rhea" id="RHEA:21968"/>
        <dbReference type="ChEBI" id="CHEBI:32364"/>
        <dbReference type="ChEBI" id="CHEBI:43474"/>
        <dbReference type="ChEBI" id="CHEBI:58394"/>
        <dbReference type="EC" id="4.2.3.4"/>
    </reaction>
</comment>
<feature type="binding site" evidence="17">
    <location>
        <begin position="166"/>
        <end position="169"/>
    </location>
    <ligand>
        <name>NAD(+)</name>
        <dbReference type="ChEBI" id="CHEBI:57540"/>
    </ligand>
</feature>
<feature type="binding site" evidence="17">
    <location>
        <position position="244"/>
    </location>
    <ligand>
        <name>Zn(2+)</name>
        <dbReference type="ChEBI" id="CHEBI:29105"/>
    </ligand>
</feature>
<dbReference type="InterPro" id="IPR050071">
    <property type="entry name" value="Dehydroquinate_synthase"/>
</dbReference>
<evidence type="ECO:0000256" key="11">
    <source>
        <dbReference type="ARBA" id="ARBA00022741"/>
    </source>
</evidence>
<protein>
    <recommendedName>
        <fullName evidence="7 17">3-dehydroquinate synthase</fullName>
        <shortName evidence="17">DHQS</shortName>
        <ecNumber evidence="6 17">4.2.3.4</ecNumber>
    </recommendedName>
</protein>
<dbReference type="CDD" id="cd08195">
    <property type="entry name" value="DHQS"/>
    <property type="match status" value="1"/>
</dbReference>
<dbReference type="InterPro" id="IPR016037">
    <property type="entry name" value="DHQ_synth_AroB"/>
</dbReference>
<feature type="transmembrane region" description="Helical" evidence="18">
    <location>
        <begin position="96"/>
        <end position="117"/>
    </location>
</feature>
<comment type="function">
    <text evidence="17">Catalyzes the conversion of 3-deoxy-D-arabino-heptulosonate 7-phosphate (DAHP) to dehydroquinate (DHQ).</text>
</comment>
<evidence type="ECO:0000256" key="15">
    <source>
        <dbReference type="ARBA" id="ARBA00023239"/>
    </source>
</evidence>
<accession>A0ABT6H098</accession>
<dbReference type="PANTHER" id="PTHR43622:SF7">
    <property type="entry name" value="3-DEHYDROQUINATE SYNTHASE, CHLOROPLASTIC"/>
    <property type="match status" value="1"/>
</dbReference>